<dbReference type="Gene3D" id="2.10.50.10">
    <property type="entry name" value="Tumor Necrosis Factor Receptor, subunit A, domain 2"/>
    <property type="match status" value="4"/>
</dbReference>
<keyword evidence="3" id="KW-0812">Transmembrane</keyword>
<keyword evidence="4" id="KW-0732">Signal</keyword>
<dbReference type="PROSITE" id="PS50287">
    <property type="entry name" value="SRCR_2"/>
    <property type="match status" value="1"/>
</dbReference>
<dbReference type="PANTHER" id="PTHR46967:SF2">
    <property type="entry name" value="SUSHI, VON WILLEBRAND FACTOR TYPE A, EGF AND PENTRAXIN DOMAIN-CONTAINING PROTEIN 1-LIKE"/>
    <property type="match status" value="1"/>
</dbReference>
<evidence type="ECO:0000259" key="5">
    <source>
        <dbReference type="PROSITE" id="PS50287"/>
    </source>
</evidence>
<gene>
    <name evidence="6" type="ORF">TrLO_g16004</name>
</gene>
<evidence type="ECO:0000313" key="6">
    <source>
        <dbReference type="EMBL" id="GMH63544.1"/>
    </source>
</evidence>
<feature type="region of interest" description="Disordered" evidence="2">
    <location>
        <begin position="26"/>
        <end position="47"/>
    </location>
</feature>
<dbReference type="Proteomes" id="UP001165122">
    <property type="component" value="Unassembled WGS sequence"/>
</dbReference>
<sequence>MIAKAFALFLCLLAIITPTAMSSDSPIATLPPSSQNQTPSQSQRKLSSTYTILTRDSYGDTWKGGILTIIHSETNEAVATSTGPETGCKYNPPLKTCEKTETVSLNCGSFTAVASGGSESWEYSWVIEDEHGSIVAEASGTSNANFASPCEACGLGSGAVGATTECEVCPEGKYSDVDGPGACERCEAGKWSDKESAMSEDACRSCEAGKSSSTPGATSISTFIQPDECEACPAGKSSDSLSISPCQNCEAGKYSDTSSSSGCTSCEAGKASSAVSASSIITCTDCEPGSYANAGASTSCTNCARGKFSSTPSATSSATCQLCEEGKISTTGSTMCFDYCAQGTPSEDDSLQCNCALGSGGRYGGEASATSSTSCLACEAGKFSEINGESICESCDPGSYSATEASTLCALCTAGRIRAAGWISPTFNSEGVVEGRIEVLPSGEVFWGSIVGNTWGDAETLVACREIGNELGYTTVGGIALTKENTPDGEGKVWWDGVDCGSGSSIHLESCSKQTTTETTPSHSQDIGVACMFLQQECEACSPGKFNDEVGSSPCGECGAGTYSDATGSSSCEFCGEGKASWAMGASSESACVACSSSQVVFDDRSHCTCELGSGANVTGPTSPALGQLQDGFSIRIKDGGSESPLFDSEGVFNDAKNRACESCAPGHYSHEEGRTTTCDACKSGKITAGSGESSCEACPPSSSTLGVDGASKCASCPFGLVTEDGGHCIYGKCEPGEFNDGEGKCEECKIMPSALTIFYSLVTFYLVCRYVGKIKTGNEGRQSMVKMKVVTTFFQIAEITMMTRISWPSKALAIFPFKFPAAEIGCLLGLGGEGLFSYESSAKAYAGFFFFTWGPVVLFLLMWYLSIGETAGSRQALTSQLLTLMMLWYTPILQIVGSMYDCFEDPERPHDDGTTAYYLVFDSNVQCNPREAGSRLWRDLVGYNSAFIILFVGIGFPAFVVFKVHQLKKGGKLNGESIFESLYQPYNRKHPYFEALQFLRKALLIFSMSILGYRRADILCHLILTRE</sequence>
<dbReference type="AlphaFoldDB" id="A0A9W7E0J9"/>
<feature type="transmembrane region" description="Helical" evidence="3">
    <location>
        <begin position="845"/>
        <end position="866"/>
    </location>
</feature>
<feature type="compositionally biased region" description="Low complexity" evidence="2">
    <location>
        <begin position="31"/>
        <end position="43"/>
    </location>
</feature>
<dbReference type="SUPFAM" id="SSF57184">
    <property type="entry name" value="Growth factor receptor domain"/>
    <property type="match status" value="2"/>
</dbReference>
<evidence type="ECO:0000256" key="1">
    <source>
        <dbReference type="ARBA" id="ARBA00023157"/>
    </source>
</evidence>
<evidence type="ECO:0000256" key="2">
    <source>
        <dbReference type="SAM" id="MobiDB-lite"/>
    </source>
</evidence>
<keyword evidence="1" id="KW-1015">Disulfide bond</keyword>
<evidence type="ECO:0000256" key="4">
    <source>
        <dbReference type="SAM" id="SignalP"/>
    </source>
</evidence>
<dbReference type="Pfam" id="PF00530">
    <property type="entry name" value="SRCR"/>
    <property type="match status" value="1"/>
</dbReference>
<feature type="transmembrane region" description="Helical" evidence="3">
    <location>
        <begin position="941"/>
        <end position="963"/>
    </location>
</feature>
<dbReference type="SUPFAM" id="SSF56487">
    <property type="entry name" value="SRCR-like"/>
    <property type="match status" value="1"/>
</dbReference>
<accession>A0A9W7E0J9</accession>
<evidence type="ECO:0000313" key="7">
    <source>
        <dbReference type="Proteomes" id="UP001165122"/>
    </source>
</evidence>
<comment type="caution">
    <text evidence="6">The sequence shown here is derived from an EMBL/GenBank/DDBJ whole genome shotgun (WGS) entry which is preliminary data.</text>
</comment>
<feature type="signal peptide" evidence="4">
    <location>
        <begin position="1"/>
        <end position="22"/>
    </location>
</feature>
<dbReference type="SMART" id="SM01411">
    <property type="entry name" value="Ephrin_rec_like"/>
    <property type="match status" value="6"/>
</dbReference>
<dbReference type="SMART" id="SM00202">
    <property type="entry name" value="SR"/>
    <property type="match status" value="1"/>
</dbReference>
<dbReference type="InterPro" id="IPR001190">
    <property type="entry name" value="SRCR"/>
</dbReference>
<protein>
    <recommendedName>
        <fullName evidence="5">SRCR domain-containing protein</fullName>
    </recommendedName>
</protein>
<organism evidence="6 7">
    <name type="scientific">Triparma laevis f. longispina</name>
    <dbReference type="NCBI Taxonomy" id="1714387"/>
    <lineage>
        <taxon>Eukaryota</taxon>
        <taxon>Sar</taxon>
        <taxon>Stramenopiles</taxon>
        <taxon>Ochrophyta</taxon>
        <taxon>Bolidophyceae</taxon>
        <taxon>Parmales</taxon>
        <taxon>Triparmaceae</taxon>
        <taxon>Triparma</taxon>
    </lineage>
</organism>
<dbReference type="EMBL" id="BRXW01000532">
    <property type="protein sequence ID" value="GMH63544.1"/>
    <property type="molecule type" value="Genomic_DNA"/>
</dbReference>
<dbReference type="PANTHER" id="PTHR46967">
    <property type="entry name" value="INSULIN-LIKE GROWTH FACTOR BINDING PROTEIN,N-TERMINAL"/>
    <property type="match status" value="1"/>
</dbReference>
<feature type="transmembrane region" description="Helical" evidence="3">
    <location>
        <begin position="878"/>
        <end position="901"/>
    </location>
</feature>
<feature type="transmembrane region" description="Helical" evidence="3">
    <location>
        <begin position="751"/>
        <end position="769"/>
    </location>
</feature>
<dbReference type="InterPro" id="IPR009030">
    <property type="entry name" value="Growth_fac_rcpt_cys_sf"/>
</dbReference>
<dbReference type="GO" id="GO:0016020">
    <property type="term" value="C:membrane"/>
    <property type="evidence" value="ECO:0007669"/>
    <property type="project" value="InterPro"/>
</dbReference>
<proteinExistence type="predicted"/>
<keyword evidence="3" id="KW-0472">Membrane</keyword>
<reference evidence="7" key="1">
    <citation type="journal article" date="2023" name="Commun. Biol.">
        <title>Genome analysis of Parmales, the sister group of diatoms, reveals the evolutionary specialization of diatoms from phago-mixotrophs to photoautotrophs.</title>
        <authorList>
            <person name="Ban H."/>
            <person name="Sato S."/>
            <person name="Yoshikawa S."/>
            <person name="Yamada K."/>
            <person name="Nakamura Y."/>
            <person name="Ichinomiya M."/>
            <person name="Sato N."/>
            <person name="Blanc-Mathieu R."/>
            <person name="Endo H."/>
            <person name="Kuwata A."/>
            <person name="Ogata H."/>
        </authorList>
    </citation>
    <scope>NUCLEOTIDE SEQUENCE [LARGE SCALE GENOMIC DNA]</scope>
    <source>
        <strain evidence="7">NIES 3700</strain>
    </source>
</reference>
<name>A0A9W7E0J9_9STRA</name>
<keyword evidence="3" id="KW-1133">Transmembrane helix</keyword>
<dbReference type="Pfam" id="PF07699">
    <property type="entry name" value="Ephrin_rec_like"/>
    <property type="match status" value="2"/>
</dbReference>
<dbReference type="InterPro" id="IPR036772">
    <property type="entry name" value="SRCR-like_dom_sf"/>
</dbReference>
<evidence type="ECO:0000256" key="3">
    <source>
        <dbReference type="SAM" id="Phobius"/>
    </source>
</evidence>
<dbReference type="Gene3D" id="2.10.220.10">
    <property type="entry name" value="Hormone Receptor, Insulin-like Growth Factor Receptor 1, Chain A, domain 2"/>
    <property type="match status" value="1"/>
</dbReference>
<keyword evidence="7" id="KW-1185">Reference proteome</keyword>
<dbReference type="OrthoDB" id="536948at2759"/>
<dbReference type="InterPro" id="IPR011641">
    <property type="entry name" value="Tyr-kin_ephrin_A/B_rcpt-like"/>
</dbReference>
<dbReference type="Gene3D" id="3.10.250.10">
    <property type="entry name" value="SRCR-like domain"/>
    <property type="match status" value="1"/>
</dbReference>
<feature type="chain" id="PRO_5040981269" description="SRCR domain-containing protein" evidence="4">
    <location>
        <begin position="23"/>
        <end position="1028"/>
    </location>
</feature>
<feature type="domain" description="SRCR" evidence="5">
    <location>
        <begin position="417"/>
        <end position="532"/>
    </location>
</feature>